<comment type="caution">
    <text evidence="2">The sequence shown here is derived from an EMBL/GenBank/DDBJ whole genome shotgun (WGS) entry which is preliminary data.</text>
</comment>
<sequence>MTGGREGRARPFRAYADRERALASPRPLRVSEPMRLLDEQVTARVRGPRGGSAIPDRKPIPAFQEPDLVPGPGEGLLSLLVDGGATAPVAAVDGVPLTVGCGQLDLVLRAGPHTVEVQGVRTVDPVAVHIVPGGSHRLQYYEDDAVGHRVLGALPDTYAFTPTNAGCLWWLVLVSLLCGLPYAAVAWLQPPLLVSAITSGAISLALIAICVPAHRRSKARHRRALAAQRRAAPSEPVPHHGDAFLLGADPIALPPIPPGHAAIDLHLDCARHLWAGRRALPEGGFLARAWTNPPRVRIDGVERPASWGHWRYLVPPGAHQITILVDGRPANLGVPARHTGGTEEHADLTVDAPAGAAVRVDAEAHVYAIWRPASGEVESFRPRLLLEPVP</sequence>
<name>A0A4S8PN83_9ACTN</name>
<keyword evidence="3" id="KW-1185">Reference proteome</keyword>
<dbReference type="OrthoDB" id="5174760at2"/>
<evidence type="ECO:0000256" key="1">
    <source>
        <dbReference type="SAM" id="Phobius"/>
    </source>
</evidence>
<accession>A0A4S8PN83</accession>
<keyword evidence="1" id="KW-0812">Transmembrane</keyword>
<reference evidence="2 3" key="1">
    <citation type="journal article" date="2018" name="Int. J. Syst. Evol. Microbiol.">
        <title>Glycomyces paridis sp. nov., isolated from the medicinal plant Paris polyphylla.</title>
        <authorList>
            <person name="Fang X.M."/>
            <person name="Bai J.L."/>
            <person name="Su J."/>
            <person name="Zhao L.L."/>
            <person name="Liu H.Y."/>
            <person name="Ma B.P."/>
            <person name="Zhang Y.Q."/>
            <person name="Yu L.Y."/>
        </authorList>
    </citation>
    <scope>NUCLEOTIDE SEQUENCE [LARGE SCALE GENOMIC DNA]</scope>
    <source>
        <strain evidence="2 3">CPCC 204357</strain>
    </source>
</reference>
<protein>
    <submittedName>
        <fullName evidence="2">Uncharacterized protein</fullName>
    </submittedName>
</protein>
<keyword evidence="1" id="KW-0472">Membrane</keyword>
<gene>
    <name evidence="2" type="ORF">E9998_06895</name>
</gene>
<keyword evidence="1" id="KW-1133">Transmembrane helix</keyword>
<dbReference type="AlphaFoldDB" id="A0A4S8PN83"/>
<dbReference type="Proteomes" id="UP000305792">
    <property type="component" value="Unassembled WGS sequence"/>
</dbReference>
<evidence type="ECO:0000313" key="3">
    <source>
        <dbReference type="Proteomes" id="UP000305792"/>
    </source>
</evidence>
<feature type="transmembrane region" description="Helical" evidence="1">
    <location>
        <begin position="193"/>
        <end position="213"/>
    </location>
</feature>
<feature type="transmembrane region" description="Helical" evidence="1">
    <location>
        <begin position="167"/>
        <end position="187"/>
    </location>
</feature>
<dbReference type="EMBL" id="STGX01000004">
    <property type="protein sequence ID" value="THV30099.1"/>
    <property type="molecule type" value="Genomic_DNA"/>
</dbReference>
<organism evidence="2 3">
    <name type="scientific">Glycomyces paridis</name>
    <dbReference type="NCBI Taxonomy" id="2126555"/>
    <lineage>
        <taxon>Bacteria</taxon>
        <taxon>Bacillati</taxon>
        <taxon>Actinomycetota</taxon>
        <taxon>Actinomycetes</taxon>
        <taxon>Glycomycetales</taxon>
        <taxon>Glycomycetaceae</taxon>
        <taxon>Glycomyces</taxon>
    </lineage>
</organism>
<dbReference type="RefSeq" id="WP_136528972.1">
    <property type="nucleotide sequence ID" value="NZ_STGX01000004.1"/>
</dbReference>
<proteinExistence type="predicted"/>
<evidence type="ECO:0000313" key="2">
    <source>
        <dbReference type="EMBL" id="THV30099.1"/>
    </source>
</evidence>